<proteinExistence type="inferred from homology"/>
<dbReference type="Gene3D" id="3.40.1110.10">
    <property type="entry name" value="Calcium-transporting ATPase, cytoplasmic domain N"/>
    <property type="match status" value="1"/>
</dbReference>
<dbReference type="InterPro" id="IPR006121">
    <property type="entry name" value="HMA_dom"/>
</dbReference>
<feature type="transmembrane region" description="Helical" evidence="23">
    <location>
        <begin position="685"/>
        <end position="704"/>
    </location>
</feature>
<protein>
    <recommendedName>
        <fullName evidence="4">Copper-exporting P-type ATPase</fullName>
        <ecNumber evidence="3">7.2.2.8</ecNumber>
    </recommendedName>
    <alternativeName>
        <fullName evidence="20">Copper-exporting P-type ATPase A</fullName>
    </alternativeName>
    <alternativeName>
        <fullName evidence="21">Cu(+)-exporting ATPase</fullName>
    </alternativeName>
</protein>
<dbReference type="InterPro" id="IPR059000">
    <property type="entry name" value="ATPase_P-type_domA"/>
</dbReference>
<evidence type="ECO:0000256" key="10">
    <source>
        <dbReference type="ARBA" id="ARBA00022737"/>
    </source>
</evidence>
<keyword evidence="9 23" id="KW-0479">Metal-binding</keyword>
<dbReference type="InterPro" id="IPR023298">
    <property type="entry name" value="ATPase_P-typ_TM_dom_sf"/>
</dbReference>
<reference evidence="25 26" key="1">
    <citation type="journal article" date="2022" name="Mar. Drugs">
        <title>Bioassay-Guided Fractionation Leads to the Detection of Cholic Acid Generated by the Rare Thalassomonas sp.</title>
        <authorList>
            <person name="Pheiffer F."/>
            <person name="Schneider Y.K."/>
            <person name="Hansen E.H."/>
            <person name="Andersen J.H."/>
            <person name="Isaksson J."/>
            <person name="Busche T."/>
            <person name="R C."/>
            <person name="Kalinowski J."/>
            <person name="Zyl L.V."/>
            <person name="Trindade M."/>
        </authorList>
    </citation>
    <scope>NUCLEOTIDE SEQUENCE [LARGE SCALE GENOMIC DNA]</scope>
    <source>
        <strain evidence="25 26">A5K-61T</strain>
    </source>
</reference>
<dbReference type="InterPro" id="IPR036412">
    <property type="entry name" value="HAD-like_sf"/>
</dbReference>
<evidence type="ECO:0000256" key="1">
    <source>
        <dbReference type="ARBA" id="ARBA00004651"/>
    </source>
</evidence>
<dbReference type="SUPFAM" id="SSF56784">
    <property type="entry name" value="HAD-like"/>
    <property type="match status" value="1"/>
</dbReference>
<organism evidence="25 26">
    <name type="scientific">Thalassomonas haliotis</name>
    <dbReference type="NCBI Taxonomy" id="485448"/>
    <lineage>
        <taxon>Bacteria</taxon>
        <taxon>Pseudomonadati</taxon>
        <taxon>Pseudomonadota</taxon>
        <taxon>Gammaproteobacteria</taxon>
        <taxon>Alteromonadales</taxon>
        <taxon>Colwelliaceae</taxon>
        <taxon>Thalassomonas</taxon>
    </lineage>
</organism>
<sequence>MSQTLHLSIEGMSCAGCVAAIEKAINDVNYVTSANVNFAEHTATVEGNTSAEAVIAAIRLAGYQASELSGLDDEADKEQAEFVYYRQLLKQAGFAALLGAPLFVFGMAGMLPALTSANGPLFWFVIALATLAVMVYSGGHFFLGAVKSLQQHNANMDLLIALGTGTAWLYSLVIVFKPELVPALAQHVYFEAAAVILALINLGSALEMRARGKTSQAIKQLIGLQPKTACVVRDNRELNILIEEVVVDDVLRVKPGERIAVDGIITQGHSSLDESMISGEPLAVKKQPGDKVLAGTINKSGSFLFQAKRIGKETTLAQIIAMVRTAQSSKPAIGRLVDKIASVFVPAVLIVAVLTFLTWINFAASEQALTYAIVTMMTVLIIACPCALGLATPISIMAGVGKAALYQTLIRNGDALQQAGKLETIVLDKTGTVTEGKPGISKIITRGNWHEADLLLWAASAEINSEHPLAEAIVLAAKEQQLALLPVTEFAAIAGQGIRAKLENKSLLLGTRKLMQSFDINIQALLNQAAELEQQANTVIFIAIDGEPAGIIAVSDAIKKDAFAAIKRMHQQGLEVMLLTGDNRASANAVARQLGIDKVIAEVLPQDKAGQIAHLQGQGKIVAMVGDGINDAPALALADVGFAIGTGTDVAIESADITLMSGSLHGVVDAVEISRATVRNIKQNLFGAFIYNGLGIPVAAGILFPFTGLLLNPMIAGGAMAISSLTVVSNANRLRFFKPSGRQVSIKETL</sequence>
<dbReference type="PANTHER" id="PTHR43520">
    <property type="entry name" value="ATP7, ISOFORM B"/>
    <property type="match status" value="1"/>
</dbReference>
<evidence type="ECO:0000313" key="26">
    <source>
        <dbReference type="Proteomes" id="UP001215231"/>
    </source>
</evidence>
<dbReference type="NCBIfam" id="TIGR01525">
    <property type="entry name" value="ATPase-IB_hvy"/>
    <property type="match status" value="1"/>
</dbReference>
<keyword evidence="26" id="KW-1185">Reference proteome</keyword>
<keyword evidence="12" id="KW-0187">Copper transport</keyword>
<feature type="transmembrane region" description="Helical" evidence="23">
    <location>
        <begin position="710"/>
        <end position="728"/>
    </location>
</feature>
<dbReference type="InterPro" id="IPR023214">
    <property type="entry name" value="HAD_sf"/>
</dbReference>
<evidence type="ECO:0000256" key="5">
    <source>
        <dbReference type="ARBA" id="ARBA00022448"/>
    </source>
</evidence>
<dbReference type="InterPro" id="IPR017969">
    <property type="entry name" value="Heavy-metal-associated_CS"/>
</dbReference>
<dbReference type="NCBIfam" id="TIGR01494">
    <property type="entry name" value="ATPase_P-type"/>
    <property type="match status" value="1"/>
</dbReference>
<feature type="transmembrane region" description="Helical" evidence="23">
    <location>
        <begin position="340"/>
        <end position="362"/>
    </location>
</feature>
<dbReference type="InterPro" id="IPR023299">
    <property type="entry name" value="ATPase_P-typ_cyto_dom_N"/>
</dbReference>
<evidence type="ECO:0000256" key="15">
    <source>
        <dbReference type="ARBA" id="ARBA00022967"/>
    </source>
</evidence>
<evidence type="ECO:0000256" key="3">
    <source>
        <dbReference type="ARBA" id="ARBA00012517"/>
    </source>
</evidence>
<dbReference type="Pfam" id="PF00122">
    <property type="entry name" value="E1-E2_ATPase"/>
    <property type="match status" value="1"/>
</dbReference>
<feature type="transmembrane region" description="Helical" evidence="23">
    <location>
        <begin position="94"/>
        <end position="115"/>
    </location>
</feature>
<dbReference type="InterPro" id="IPR001757">
    <property type="entry name" value="P_typ_ATPase"/>
</dbReference>
<evidence type="ECO:0000256" key="2">
    <source>
        <dbReference type="ARBA" id="ARBA00006024"/>
    </source>
</evidence>
<dbReference type="Gene3D" id="3.30.70.100">
    <property type="match status" value="1"/>
</dbReference>
<evidence type="ECO:0000256" key="19">
    <source>
        <dbReference type="ARBA" id="ARBA00023136"/>
    </source>
</evidence>
<dbReference type="CDD" id="cd00371">
    <property type="entry name" value="HMA"/>
    <property type="match status" value="1"/>
</dbReference>
<evidence type="ECO:0000256" key="18">
    <source>
        <dbReference type="ARBA" id="ARBA00023065"/>
    </source>
</evidence>
<dbReference type="InterPro" id="IPR008250">
    <property type="entry name" value="ATPase_P-typ_transduc_dom_A_sf"/>
</dbReference>
<evidence type="ECO:0000256" key="17">
    <source>
        <dbReference type="ARBA" id="ARBA00023008"/>
    </source>
</evidence>
<dbReference type="SUPFAM" id="SSF81653">
    <property type="entry name" value="Calcium ATPase, transduction domain A"/>
    <property type="match status" value="1"/>
</dbReference>
<evidence type="ECO:0000256" key="22">
    <source>
        <dbReference type="ARBA" id="ARBA00049289"/>
    </source>
</evidence>
<dbReference type="Pfam" id="PF00702">
    <property type="entry name" value="Hydrolase"/>
    <property type="match status" value="1"/>
</dbReference>
<accession>A0ABY7V9I2</accession>
<keyword evidence="14" id="KW-0460">Magnesium</keyword>
<evidence type="ECO:0000256" key="14">
    <source>
        <dbReference type="ARBA" id="ARBA00022842"/>
    </source>
</evidence>
<dbReference type="Gene3D" id="2.70.150.10">
    <property type="entry name" value="Calcium-transporting ATPase, cytoplasmic transduction domain A"/>
    <property type="match status" value="1"/>
</dbReference>
<evidence type="ECO:0000256" key="21">
    <source>
        <dbReference type="ARBA" id="ARBA00033239"/>
    </source>
</evidence>
<keyword evidence="11 23" id="KW-0547">Nucleotide-binding</keyword>
<keyword evidence="8 23" id="KW-0812">Transmembrane</keyword>
<dbReference type="RefSeq" id="WP_274050288.1">
    <property type="nucleotide sequence ID" value="NZ_CP059693.1"/>
</dbReference>
<dbReference type="EMBL" id="CP059693">
    <property type="protein sequence ID" value="WDE10262.1"/>
    <property type="molecule type" value="Genomic_DNA"/>
</dbReference>
<feature type="transmembrane region" description="Helical" evidence="23">
    <location>
        <begin position="188"/>
        <end position="206"/>
    </location>
</feature>
<keyword evidence="6 23" id="KW-1003">Cell membrane</keyword>
<evidence type="ECO:0000256" key="8">
    <source>
        <dbReference type="ARBA" id="ARBA00022692"/>
    </source>
</evidence>
<feature type="transmembrane region" description="Helical" evidence="23">
    <location>
        <begin position="368"/>
        <end position="391"/>
    </location>
</feature>
<gene>
    <name evidence="25" type="ORF">H3N35_18525</name>
</gene>
<dbReference type="Pfam" id="PF00403">
    <property type="entry name" value="HMA"/>
    <property type="match status" value="1"/>
</dbReference>
<dbReference type="PROSITE" id="PS00154">
    <property type="entry name" value="ATPASE_E1_E2"/>
    <property type="match status" value="1"/>
</dbReference>
<dbReference type="CDD" id="cd02094">
    <property type="entry name" value="P-type_ATPase_Cu-like"/>
    <property type="match status" value="1"/>
</dbReference>
<feature type="domain" description="HMA" evidence="24">
    <location>
        <begin position="3"/>
        <end position="66"/>
    </location>
</feature>
<dbReference type="PRINTS" id="PR00119">
    <property type="entry name" value="CATATPASE"/>
</dbReference>
<evidence type="ECO:0000259" key="24">
    <source>
        <dbReference type="PROSITE" id="PS50846"/>
    </source>
</evidence>
<dbReference type="EC" id="7.2.2.8" evidence="3"/>
<dbReference type="InterPro" id="IPR027256">
    <property type="entry name" value="P-typ_ATPase_IB"/>
</dbReference>
<keyword evidence="15" id="KW-1278">Translocase</keyword>
<evidence type="ECO:0000256" key="11">
    <source>
        <dbReference type="ARBA" id="ARBA00022741"/>
    </source>
</evidence>
<dbReference type="SFLD" id="SFLDG00002">
    <property type="entry name" value="C1.7:_P-type_atpase_like"/>
    <property type="match status" value="1"/>
</dbReference>
<comment type="catalytic activity">
    <reaction evidence="22">
        <text>Cu(+)(in) + ATP + H2O = Cu(+)(out) + ADP + phosphate + H(+)</text>
        <dbReference type="Rhea" id="RHEA:25792"/>
        <dbReference type="ChEBI" id="CHEBI:15377"/>
        <dbReference type="ChEBI" id="CHEBI:15378"/>
        <dbReference type="ChEBI" id="CHEBI:30616"/>
        <dbReference type="ChEBI" id="CHEBI:43474"/>
        <dbReference type="ChEBI" id="CHEBI:49552"/>
        <dbReference type="ChEBI" id="CHEBI:456216"/>
        <dbReference type="EC" id="7.2.2.8"/>
    </reaction>
</comment>
<dbReference type="Proteomes" id="UP001215231">
    <property type="component" value="Chromosome"/>
</dbReference>
<keyword evidence="10" id="KW-0677">Repeat</keyword>
<keyword evidence="19 23" id="KW-0472">Membrane</keyword>
<evidence type="ECO:0000256" key="7">
    <source>
        <dbReference type="ARBA" id="ARBA00022553"/>
    </source>
</evidence>
<dbReference type="SFLD" id="SFLDS00003">
    <property type="entry name" value="Haloacid_Dehalogenase"/>
    <property type="match status" value="1"/>
</dbReference>
<comment type="subcellular location">
    <subcellularLocation>
        <location evidence="1">Cell membrane</location>
        <topology evidence="1">Multi-pass membrane protein</topology>
    </subcellularLocation>
</comment>
<dbReference type="SUPFAM" id="SSF55008">
    <property type="entry name" value="HMA, heavy metal-associated domain"/>
    <property type="match status" value="1"/>
</dbReference>
<dbReference type="SUPFAM" id="SSF81665">
    <property type="entry name" value="Calcium ATPase, transmembrane domain M"/>
    <property type="match status" value="1"/>
</dbReference>
<dbReference type="NCBIfam" id="TIGR01511">
    <property type="entry name" value="ATPase-IB1_Cu"/>
    <property type="match status" value="1"/>
</dbReference>
<feature type="transmembrane region" description="Helical" evidence="23">
    <location>
        <begin position="158"/>
        <end position="176"/>
    </location>
</feature>
<dbReference type="Gene3D" id="3.40.50.1000">
    <property type="entry name" value="HAD superfamily/HAD-like"/>
    <property type="match status" value="1"/>
</dbReference>
<comment type="similarity">
    <text evidence="2 23">Belongs to the cation transport ATPase (P-type) (TC 3.A.3) family. Type IB subfamily.</text>
</comment>
<keyword evidence="5" id="KW-0813">Transport</keyword>
<dbReference type="PANTHER" id="PTHR43520:SF6">
    <property type="entry name" value="COPPER-EXPORTING P-TYPE ATPASE"/>
    <property type="match status" value="1"/>
</dbReference>
<evidence type="ECO:0000256" key="12">
    <source>
        <dbReference type="ARBA" id="ARBA00022796"/>
    </source>
</evidence>
<dbReference type="InterPro" id="IPR036163">
    <property type="entry name" value="HMA_dom_sf"/>
</dbReference>
<dbReference type="PROSITE" id="PS01047">
    <property type="entry name" value="HMA_1"/>
    <property type="match status" value="1"/>
</dbReference>
<dbReference type="SFLD" id="SFLDF00027">
    <property type="entry name" value="p-type_atpase"/>
    <property type="match status" value="1"/>
</dbReference>
<keyword evidence="7" id="KW-0597">Phosphoprotein</keyword>
<keyword evidence="13 23" id="KW-0067">ATP-binding</keyword>
<evidence type="ECO:0000256" key="13">
    <source>
        <dbReference type="ARBA" id="ARBA00022840"/>
    </source>
</evidence>
<name>A0ABY7V9I2_9GAMM</name>
<keyword evidence="17" id="KW-0186">Copper</keyword>
<keyword evidence="18" id="KW-0406">Ion transport</keyword>
<dbReference type="PRINTS" id="PR00943">
    <property type="entry name" value="CUATPASE"/>
</dbReference>
<feature type="transmembrane region" description="Helical" evidence="23">
    <location>
        <begin position="121"/>
        <end position="146"/>
    </location>
</feature>
<dbReference type="PROSITE" id="PS50846">
    <property type="entry name" value="HMA_2"/>
    <property type="match status" value="1"/>
</dbReference>
<evidence type="ECO:0000256" key="23">
    <source>
        <dbReference type="RuleBase" id="RU362081"/>
    </source>
</evidence>
<evidence type="ECO:0000256" key="9">
    <source>
        <dbReference type="ARBA" id="ARBA00022723"/>
    </source>
</evidence>
<evidence type="ECO:0000256" key="16">
    <source>
        <dbReference type="ARBA" id="ARBA00022989"/>
    </source>
</evidence>
<dbReference type="InterPro" id="IPR018303">
    <property type="entry name" value="ATPase_P-typ_P_site"/>
</dbReference>
<evidence type="ECO:0000256" key="6">
    <source>
        <dbReference type="ARBA" id="ARBA00022475"/>
    </source>
</evidence>
<evidence type="ECO:0000256" key="4">
    <source>
        <dbReference type="ARBA" id="ARBA00015102"/>
    </source>
</evidence>
<evidence type="ECO:0000313" key="25">
    <source>
        <dbReference type="EMBL" id="WDE10262.1"/>
    </source>
</evidence>
<evidence type="ECO:0000256" key="20">
    <source>
        <dbReference type="ARBA" id="ARBA00029719"/>
    </source>
</evidence>
<dbReference type="InterPro" id="IPR044492">
    <property type="entry name" value="P_typ_ATPase_HD_dom"/>
</dbReference>
<keyword evidence="16 23" id="KW-1133">Transmembrane helix</keyword>